<accession>A0A833ST96</accession>
<gene>
    <name evidence="1" type="ORF">GN244_ATG15266</name>
</gene>
<reference evidence="1" key="1">
    <citation type="submission" date="2020-04" db="EMBL/GenBank/DDBJ databases">
        <title>Hybrid Assembly of Korean Phytophthora infestans isolates.</title>
        <authorList>
            <person name="Prokchorchik M."/>
            <person name="Lee Y."/>
            <person name="Seo J."/>
            <person name="Cho J.-H."/>
            <person name="Park Y.-E."/>
            <person name="Jang D.-C."/>
            <person name="Im J.-S."/>
            <person name="Choi J.-G."/>
            <person name="Park H.-J."/>
            <person name="Lee G.-B."/>
            <person name="Lee Y.-G."/>
            <person name="Hong S.-Y."/>
            <person name="Cho K."/>
            <person name="Sohn K.H."/>
        </authorList>
    </citation>
    <scope>NUCLEOTIDE SEQUENCE</scope>
    <source>
        <strain evidence="1">KR_1_A1</strain>
    </source>
</reference>
<sequence length="130" mass="15160">MLQREKATEVAYIKLDIDVRLQRMRFERGIDQIHMREALEHQRHASRRRKLTRKFETSFVAQSGALMRRAARAAVASSLRAEEQEQQRLTAAVKIREAEALERRRDAKSFWFVRNRHEKRNGGATTAASG</sequence>
<comment type="caution">
    <text evidence="1">The sequence shown here is derived from an EMBL/GenBank/DDBJ whole genome shotgun (WGS) entry which is preliminary data.</text>
</comment>
<organism evidence="1 2">
    <name type="scientific">Phytophthora infestans</name>
    <name type="common">Potato late blight agent</name>
    <name type="synonym">Botrytis infestans</name>
    <dbReference type="NCBI Taxonomy" id="4787"/>
    <lineage>
        <taxon>Eukaryota</taxon>
        <taxon>Sar</taxon>
        <taxon>Stramenopiles</taxon>
        <taxon>Oomycota</taxon>
        <taxon>Peronosporomycetes</taxon>
        <taxon>Peronosporales</taxon>
        <taxon>Peronosporaceae</taxon>
        <taxon>Phytophthora</taxon>
    </lineage>
</organism>
<protein>
    <submittedName>
        <fullName evidence="1">Uncharacterized protein</fullName>
    </submittedName>
</protein>
<evidence type="ECO:0000313" key="1">
    <source>
        <dbReference type="EMBL" id="KAF4032860.1"/>
    </source>
</evidence>
<keyword evidence="2" id="KW-1185">Reference proteome</keyword>
<proteinExistence type="predicted"/>
<dbReference type="AlphaFoldDB" id="A0A833ST96"/>
<dbReference type="EMBL" id="WSZM01000458">
    <property type="protein sequence ID" value="KAF4032860.1"/>
    <property type="molecule type" value="Genomic_DNA"/>
</dbReference>
<dbReference type="Proteomes" id="UP000602510">
    <property type="component" value="Unassembled WGS sequence"/>
</dbReference>
<evidence type="ECO:0000313" key="2">
    <source>
        <dbReference type="Proteomes" id="UP000602510"/>
    </source>
</evidence>
<name>A0A833ST96_PHYIN</name>